<evidence type="ECO:0000256" key="1">
    <source>
        <dbReference type="SAM" id="Phobius"/>
    </source>
</evidence>
<dbReference type="Gene3D" id="3.30.70.270">
    <property type="match status" value="1"/>
</dbReference>
<dbReference type="NCBIfam" id="TIGR00254">
    <property type="entry name" value="GGDEF"/>
    <property type="match status" value="1"/>
</dbReference>
<accession>A0A1D8JD04</accession>
<feature type="domain" description="GGDEF" evidence="2">
    <location>
        <begin position="215"/>
        <end position="343"/>
    </location>
</feature>
<dbReference type="InterPro" id="IPR029787">
    <property type="entry name" value="Nucleotide_cyclase"/>
</dbReference>
<feature type="transmembrane region" description="Helical" evidence="1">
    <location>
        <begin position="67"/>
        <end position="88"/>
    </location>
</feature>
<dbReference type="InterPro" id="IPR050469">
    <property type="entry name" value="Diguanylate_Cyclase"/>
</dbReference>
<organism evidence="3 4">
    <name type="scientific">Sporosarcina ureilytica</name>
    <dbReference type="NCBI Taxonomy" id="298596"/>
    <lineage>
        <taxon>Bacteria</taxon>
        <taxon>Bacillati</taxon>
        <taxon>Bacillota</taxon>
        <taxon>Bacilli</taxon>
        <taxon>Bacillales</taxon>
        <taxon>Caryophanaceae</taxon>
        <taxon>Sporosarcina</taxon>
    </lineage>
</organism>
<dbReference type="CDD" id="cd01949">
    <property type="entry name" value="GGDEF"/>
    <property type="match status" value="1"/>
</dbReference>
<keyword evidence="1" id="KW-1133">Transmembrane helix</keyword>
<dbReference type="AlphaFoldDB" id="A0A1D8JD04"/>
<dbReference type="InterPro" id="IPR000160">
    <property type="entry name" value="GGDEF_dom"/>
</dbReference>
<name>A0A1D8JD04_9BACL</name>
<dbReference type="Pfam" id="PF00990">
    <property type="entry name" value="GGDEF"/>
    <property type="match status" value="1"/>
</dbReference>
<keyword evidence="1" id="KW-0472">Membrane</keyword>
<dbReference type="RefSeq" id="WP_075526693.1">
    <property type="nucleotide sequence ID" value="NZ_CP017560.1"/>
</dbReference>
<dbReference type="GO" id="GO:0052621">
    <property type="term" value="F:diguanylate cyclase activity"/>
    <property type="evidence" value="ECO:0007669"/>
    <property type="project" value="TreeGrafter"/>
</dbReference>
<evidence type="ECO:0000313" key="4">
    <source>
        <dbReference type="Proteomes" id="UP000185746"/>
    </source>
</evidence>
<dbReference type="EMBL" id="CP017560">
    <property type="protein sequence ID" value="AOV06585.1"/>
    <property type="molecule type" value="Genomic_DNA"/>
</dbReference>
<gene>
    <name evidence="3" type="ORF">BI350_02490</name>
</gene>
<dbReference type="KEGG" id="surl:BI350_02490"/>
<sequence>MLKKKQSFHDLRRNLLLVVLPILFLSALFSIVLGNRVFLFDVYIELFFACTFMLGWFATLVNRRMKYLEIIILFGLYTYHVVSVTNVVRRHRGIEGAIDFDSYIVWLPLILIWTFAIWRKKVAIGVSLFLLIGTIIPGVYYMNELNQSFLESFAQLILSMIVYILVLIYSFKIVKAHAEVEIMRRQLRIDPLTQIGNRFQVDEWLQSFLNEKKEDDYSIIFFDIDHFKKINDQFGHSVGDEVLREFTQVVQNELRNNEYFGRWGGEEFMIILRGSECVAYTLAENLRQAIESFRFTGVNRVTASFGVSEFIQGDTAHSLLLRVDKRLYVSKENGRNRVTGKMEE</sequence>
<feature type="transmembrane region" description="Helical" evidence="1">
    <location>
        <begin position="153"/>
        <end position="174"/>
    </location>
</feature>
<dbReference type="PANTHER" id="PTHR45138:SF9">
    <property type="entry name" value="DIGUANYLATE CYCLASE DGCM-RELATED"/>
    <property type="match status" value="1"/>
</dbReference>
<keyword evidence="1" id="KW-0812">Transmembrane</keyword>
<evidence type="ECO:0000313" key="3">
    <source>
        <dbReference type="EMBL" id="AOV06585.1"/>
    </source>
</evidence>
<evidence type="ECO:0000259" key="2">
    <source>
        <dbReference type="PROSITE" id="PS50887"/>
    </source>
</evidence>
<reference evidence="3 4" key="1">
    <citation type="submission" date="2016-09" db="EMBL/GenBank/DDBJ databases">
        <title>Complete genome sequence of the Lysinibacillus sphaericus LMG 22257, a specie of Bacillus with ureolytic activity that can effectively biodeposit calcium carbonate.</title>
        <authorList>
            <person name="Yan W."/>
        </authorList>
    </citation>
    <scope>NUCLEOTIDE SEQUENCE [LARGE SCALE GENOMIC DNA]</scope>
    <source>
        <strain evidence="3 4">LMG 22257</strain>
    </source>
</reference>
<proteinExistence type="predicted"/>
<dbReference type="SMART" id="SM00267">
    <property type="entry name" value="GGDEF"/>
    <property type="match status" value="1"/>
</dbReference>
<keyword evidence="4" id="KW-1185">Reference proteome</keyword>
<feature type="transmembrane region" description="Helical" evidence="1">
    <location>
        <begin position="100"/>
        <end position="118"/>
    </location>
</feature>
<dbReference type="InterPro" id="IPR043128">
    <property type="entry name" value="Rev_trsase/Diguanyl_cyclase"/>
</dbReference>
<dbReference type="FunFam" id="3.30.70.270:FF:000001">
    <property type="entry name" value="Diguanylate cyclase domain protein"/>
    <property type="match status" value="1"/>
</dbReference>
<feature type="transmembrane region" description="Helical" evidence="1">
    <location>
        <begin position="123"/>
        <end position="141"/>
    </location>
</feature>
<dbReference type="PROSITE" id="PS50887">
    <property type="entry name" value="GGDEF"/>
    <property type="match status" value="1"/>
</dbReference>
<feature type="transmembrane region" description="Helical" evidence="1">
    <location>
        <begin position="40"/>
        <end position="60"/>
    </location>
</feature>
<dbReference type="PANTHER" id="PTHR45138">
    <property type="entry name" value="REGULATORY COMPONENTS OF SENSORY TRANSDUCTION SYSTEM"/>
    <property type="match status" value="1"/>
</dbReference>
<dbReference type="Proteomes" id="UP000185746">
    <property type="component" value="Chromosome"/>
</dbReference>
<dbReference type="SUPFAM" id="SSF55073">
    <property type="entry name" value="Nucleotide cyclase"/>
    <property type="match status" value="1"/>
</dbReference>
<protein>
    <recommendedName>
        <fullName evidence="2">GGDEF domain-containing protein</fullName>
    </recommendedName>
</protein>